<proteinExistence type="predicted"/>
<evidence type="ECO:0000313" key="1">
    <source>
        <dbReference type="EMBL" id="KNE54518.1"/>
    </source>
</evidence>
<accession>A0A0L0RW35</accession>
<reference evidence="2" key="2">
    <citation type="submission" date="2009-11" db="EMBL/GenBank/DDBJ databases">
        <title>The Genome Sequence of Allomyces macrogynus strain ATCC 38327.</title>
        <authorList>
            <consortium name="The Broad Institute Genome Sequencing Platform"/>
            <person name="Russ C."/>
            <person name="Cuomo C."/>
            <person name="Shea T."/>
            <person name="Young S.K."/>
            <person name="Zeng Q."/>
            <person name="Koehrsen M."/>
            <person name="Haas B."/>
            <person name="Borodovsky M."/>
            <person name="Guigo R."/>
            <person name="Alvarado L."/>
            <person name="Berlin A."/>
            <person name="Borenstein D."/>
            <person name="Chen Z."/>
            <person name="Engels R."/>
            <person name="Freedman E."/>
            <person name="Gellesch M."/>
            <person name="Goldberg J."/>
            <person name="Griggs A."/>
            <person name="Gujja S."/>
            <person name="Heiman D."/>
            <person name="Hepburn T."/>
            <person name="Howarth C."/>
            <person name="Jen D."/>
            <person name="Larson L."/>
            <person name="Lewis B."/>
            <person name="Mehta T."/>
            <person name="Park D."/>
            <person name="Pearson M."/>
            <person name="Roberts A."/>
            <person name="Saif S."/>
            <person name="Shenoy N."/>
            <person name="Sisk P."/>
            <person name="Stolte C."/>
            <person name="Sykes S."/>
            <person name="Walk T."/>
            <person name="White J."/>
            <person name="Yandava C."/>
            <person name="Burger G."/>
            <person name="Gray M.W."/>
            <person name="Holland P.W.H."/>
            <person name="King N."/>
            <person name="Lang F.B.F."/>
            <person name="Roger A.J."/>
            <person name="Ruiz-Trillo I."/>
            <person name="Lander E."/>
            <person name="Nusbaum C."/>
        </authorList>
    </citation>
    <scope>NUCLEOTIDE SEQUENCE [LARGE SCALE GENOMIC DNA]</scope>
    <source>
        <strain evidence="2">ATCC 38327</strain>
    </source>
</reference>
<dbReference type="EMBL" id="GG745328">
    <property type="protein sequence ID" value="KNE54518.1"/>
    <property type="molecule type" value="Genomic_DNA"/>
</dbReference>
<keyword evidence="2" id="KW-1185">Reference proteome</keyword>
<dbReference type="AlphaFoldDB" id="A0A0L0RW35"/>
<dbReference type="VEuPathDB" id="FungiDB:AMAG_00488"/>
<evidence type="ECO:0000313" key="2">
    <source>
        <dbReference type="Proteomes" id="UP000054350"/>
    </source>
</evidence>
<sequence length="246" mass="28122">MVVLTHGLFDFMLQVKELVFDIHLQVWGKHTAGNLVIDHYNAFHRFVAKHLSRTIAAEDVTLYLKYVKEIICCGHNMEYLYMLKLVQGLLTMGKANGVMLLLQGLEGSRKGMFYSLLKDFIIGKECCIEINNIGKFIWGDFNVIYTNLVDLDLSHVDLTELPHKEDWEAIVKLYAMYHKYVMQRFPCAEPKTMKGFGMAMGKAVYHGADGKEALLFGNVHCNVNGHRPHVYVYKGPVLLAMEDDDE</sequence>
<name>A0A0L0RW35_ALLM3</name>
<reference evidence="1 2" key="1">
    <citation type="submission" date="2009-11" db="EMBL/GenBank/DDBJ databases">
        <title>Annotation of Allomyces macrogynus ATCC 38327.</title>
        <authorList>
            <consortium name="The Broad Institute Genome Sequencing Platform"/>
            <person name="Russ C."/>
            <person name="Cuomo C."/>
            <person name="Burger G."/>
            <person name="Gray M.W."/>
            <person name="Holland P.W.H."/>
            <person name="King N."/>
            <person name="Lang F.B.F."/>
            <person name="Roger A.J."/>
            <person name="Ruiz-Trillo I."/>
            <person name="Young S.K."/>
            <person name="Zeng Q."/>
            <person name="Gargeya S."/>
            <person name="Fitzgerald M."/>
            <person name="Haas B."/>
            <person name="Abouelleil A."/>
            <person name="Alvarado L."/>
            <person name="Arachchi H.M."/>
            <person name="Berlin A."/>
            <person name="Chapman S.B."/>
            <person name="Gearin G."/>
            <person name="Goldberg J."/>
            <person name="Griggs A."/>
            <person name="Gujja S."/>
            <person name="Hansen M."/>
            <person name="Heiman D."/>
            <person name="Howarth C."/>
            <person name="Larimer J."/>
            <person name="Lui A."/>
            <person name="MacDonald P.J.P."/>
            <person name="McCowen C."/>
            <person name="Montmayeur A."/>
            <person name="Murphy C."/>
            <person name="Neiman D."/>
            <person name="Pearson M."/>
            <person name="Priest M."/>
            <person name="Roberts A."/>
            <person name="Saif S."/>
            <person name="Shea T."/>
            <person name="Sisk P."/>
            <person name="Stolte C."/>
            <person name="Sykes S."/>
            <person name="Wortman J."/>
            <person name="Nusbaum C."/>
            <person name="Birren B."/>
        </authorList>
    </citation>
    <scope>NUCLEOTIDE SEQUENCE [LARGE SCALE GENOMIC DNA]</scope>
    <source>
        <strain evidence="1 2">ATCC 38327</strain>
    </source>
</reference>
<protein>
    <submittedName>
        <fullName evidence="1">Uncharacterized protein</fullName>
    </submittedName>
</protein>
<organism evidence="1 2">
    <name type="scientific">Allomyces macrogynus (strain ATCC 38327)</name>
    <name type="common">Allomyces javanicus var. macrogynus</name>
    <dbReference type="NCBI Taxonomy" id="578462"/>
    <lineage>
        <taxon>Eukaryota</taxon>
        <taxon>Fungi</taxon>
        <taxon>Fungi incertae sedis</taxon>
        <taxon>Blastocladiomycota</taxon>
        <taxon>Blastocladiomycetes</taxon>
        <taxon>Blastocladiales</taxon>
        <taxon>Blastocladiaceae</taxon>
        <taxon>Allomyces</taxon>
    </lineage>
</organism>
<dbReference type="Proteomes" id="UP000054350">
    <property type="component" value="Unassembled WGS sequence"/>
</dbReference>
<gene>
    <name evidence="1" type="ORF">AMAG_00488</name>
</gene>